<evidence type="ECO:0000313" key="3">
    <source>
        <dbReference type="EMBL" id="OTU27861.1"/>
    </source>
</evidence>
<dbReference type="GO" id="GO:0000731">
    <property type="term" value="P:DNA synthesis involved in DNA repair"/>
    <property type="evidence" value="ECO:0007669"/>
    <property type="project" value="TreeGrafter"/>
</dbReference>
<organism evidence="3 4">
    <name type="scientific">Acinetobacter pittii</name>
    <name type="common">Acinetobacter genomosp. 3</name>
    <dbReference type="NCBI Taxonomy" id="48296"/>
    <lineage>
        <taxon>Bacteria</taxon>
        <taxon>Pseudomonadati</taxon>
        <taxon>Pseudomonadota</taxon>
        <taxon>Gammaproteobacteria</taxon>
        <taxon>Moraxellales</taxon>
        <taxon>Moraxellaceae</taxon>
        <taxon>Acinetobacter</taxon>
        <taxon>Acinetobacter calcoaceticus/baumannii complex</taxon>
    </lineage>
</organism>
<protein>
    <submittedName>
        <fullName evidence="3">AAA family ATPase</fullName>
    </submittedName>
</protein>
<dbReference type="PANTHER" id="PTHR32182:SF22">
    <property type="entry name" value="ATP-DEPENDENT ENDONUCLEASE, OLD FAMILY-RELATED"/>
    <property type="match status" value="1"/>
</dbReference>
<reference evidence="3 4" key="1">
    <citation type="submission" date="2017-05" db="EMBL/GenBank/DDBJ databases">
        <authorList>
            <person name="Song R."/>
            <person name="Chenine A.L."/>
            <person name="Ruprecht R.M."/>
        </authorList>
    </citation>
    <scope>NUCLEOTIDE SEQUENCE [LARGE SCALE GENOMIC DNA]</scope>
    <source>
        <strain evidence="3 4">ARLG1955</strain>
    </source>
</reference>
<feature type="domain" description="Protein CR006 P-loop" evidence="2">
    <location>
        <begin position="11"/>
        <end position="716"/>
    </location>
</feature>
<dbReference type="PANTHER" id="PTHR32182">
    <property type="entry name" value="DNA REPLICATION AND REPAIR PROTEIN RECF"/>
    <property type="match status" value="1"/>
</dbReference>
<dbReference type="EMBL" id="NGIR01000024">
    <property type="protein sequence ID" value="OTU27861.1"/>
    <property type="molecule type" value="Genomic_DNA"/>
</dbReference>
<dbReference type="GO" id="GO:0006302">
    <property type="term" value="P:double-strand break repair"/>
    <property type="evidence" value="ECO:0007669"/>
    <property type="project" value="TreeGrafter"/>
</dbReference>
<dbReference type="RefSeq" id="WP_086376053.1">
    <property type="nucleotide sequence ID" value="NZ_JADVOL010000003.1"/>
</dbReference>
<dbReference type="Proteomes" id="UP000195162">
    <property type="component" value="Unassembled WGS sequence"/>
</dbReference>
<feature type="coiled-coil region" evidence="1">
    <location>
        <begin position="380"/>
        <end position="454"/>
    </location>
</feature>
<accession>A0A242U7T3</accession>
<keyword evidence="1" id="KW-0175">Coiled coil</keyword>
<dbReference type="InterPro" id="IPR026866">
    <property type="entry name" value="CR006_AAA"/>
</dbReference>
<gene>
    <name evidence="3" type="ORF">CAT59_09485</name>
</gene>
<dbReference type="SUPFAM" id="SSF52540">
    <property type="entry name" value="P-loop containing nucleoside triphosphate hydrolases"/>
    <property type="match status" value="2"/>
</dbReference>
<evidence type="ECO:0000256" key="1">
    <source>
        <dbReference type="SAM" id="Coils"/>
    </source>
</evidence>
<comment type="caution">
    <text evidence="3">The sequence shown here is derived from an EMBL/GenBank/DDBJ whole genome shotgun (WGS) entry which is preliminary data.</text>
</comment>
<proteinExistence type="predicted"/>
<dbReference type="Gene3D" id="3.40.50.300">
    <property type="entry name" value="P-loop containing nucleotide triphosphate hydrolases"/>
    <property type="match status" value="2"/>
</dbReference>
<evidence type="ECO:0000313" key="4">
    <source>
        <dbReference type="Proteomes" id="UP000195162"/>
    </source>
</evidence>
<dbReference type="AlphaFoldDB" id="A0A242U7T3"/>
<evidence type="ECO:0000259" key="2">
    <source>
        <dbReference type="Pfam" id="PF13166"/>
    </source>
</evidence>
<sequence length="737" mass="84518">MLTGVYINNVATYSVPTQLDGLKQINFIFGANGSGKSTIGRIIDQSSGYTHCLLQWLGGEPIKTLVYNKDFIDRNFNQENTVKGVFTLGDDQVEAERQIALLRPQIDKVKDEIRRLNIQLNGEASQGGKVAERAALDPEIQAKCWKKKQKYDSYFQDAFTGFRNSAERFKDKVLLEKQINQSILLSLEELKEKASTIFSRNVERYNFIPVFNAATLIEVENNPILQRIIIGNQDVNISKLIETIGNSDWVKHGRKHFEKSYPQCPFCQQITSPSLSDELLKFFSETYEQEIGIVEQIFSQYLDTSEMVLNAIQFISSQNIPFLEIDLFQAEAQILNERLERNKGILQRKLSEPSLKVSLEPLEPIISKILGMIQDVNQKIMLHNQVVQNLSTEKQNLTNQVWKYIINELDSDLSSYLKNKTRLESTINGMNNSLKQKREILSNLEAQLKVFEKKATSTIPTVNEINDLLKSFGFTSFYISPVDEQGHYRICRANGDDASRSLSEGEKTFITFLYFYSLIKGSHSSSGITENRIVVFDDPISSLDSDILYIVSSLIKRVFDHVRTNNALIKQVFVLTHNVYFHKEITFNNRRSQNQIMGDETFWMVKKNSSGSTIEKCSENPIRSAYELLWSDIKTNNQSNLTIQNTLRRILENYFTMWGSMKKDEICDLFEGNEKLICQSLFAWVNDGSHSIHDDLYINHGQQTNESYLTVFKEIFNRSGQMGHYQMMTGTLTDSTS</sequence>
<name>A0A242U7T3_ACIPI</name>
<dbReference type="Pfam" id="PF13166">
    <property type="entry name" value="AAA_13"/>
    <property type="match status" value="1"/>
</dbReference>
<dbReference type="InterPro" id="IPR027417">
    <property type="entry name" value="P-loop_NTPase"/>
</dbReference>